<name>A0A1X0NQ80_9TRYP</name>
<sequence length="768" mass="86547">MSYAFPRCRCAMLVGTPLSLCNSSLRRTAVCGLHCRFSVCYHNLFTSIRAHGSIHKANDKKKNNNNNTGGSLHSTANKMSTSSHVDMDNNDATTTSTVHRGVNRNTTVSNVHSPLLPLEMFFQIVSPRIATAPCVTRIGSLYSNLPPVLEEAVESTKPIPHGVPRETHRWIRHQFGTITSGLQQLYLTNKTSHWGVYISEDQLFVVKASCEEEAKEAFAAVLAVRASGPLCETESLFEVFQPVFPCFKPPPPLSLSSSSSSSSSQPLGRSMGNKSAKKYISDTVFTPQMLVPYVPTYFIPMSALLTVLPDGYTAEHIERIFAATGTLEIVTLEGEQFVRLHGGKRLVDFTREAAGEAAHIRWREFQPDPFLCEAFRRLLPPSPRWASLRTLINQAPSSLLQALLPWKNYKTILYFAQMQHVFSFTPAGEGEVCWLGNVTCLSFHDSPTPAVVSELVGILTGQRICIADLLNPHIPRISDHAKMQIILYYGTLVKFFHVHGDVFYLNDDDGVVGLVSEGKNTAEKTTHTLEEKLEDALVKKDRRTAQKLRRRLALEKDPDNPYADREVLLDAVLRYVPQHRSISLHFLLKSLPPSLTDFLPSKPISLFQQAPEKVRLFEYRYRHRMHLIRPGVPLPQGVLRQKYTEEELLFLCAAELQQQPRVASDLYGRLPYGAKEIIRLQYKGLVQLLQRYPQYFTVVFKDSVRMDSRSALVTLLQMPKGVQLSEEDYGAMAPQTPEEQRQLEEEDRAAIQTLPEEIQQTMRLTEAE</sequence>
<keyword evidence="3" id="KW-1185">Reference proteome</keyword>
<dbReference type="RefSeq" id="XP_028880356.1">
    <property type="nucleotide sequence ID" value="XM_029028329.1"/>
</dbReference>
<feature type="region of interest" description="Disordered" evidence="1">
    <location>
        <begin position="56"/>
        <end position="89"/>
    </location>
</feature>
<reference evidence="2 3" key="1">
    <citation type="submission" date="2017-03" db="EMBL/GenBank/DDBJ databases">
        <title>An alternative strategy for trypanosome survival in the mammalian bloodstream revealed through genome and transcriptome analysis of the ubiquitous bovine parasite Trypanosoma (Megatrypanum) theileri.</title>
        <authorList>
            <person name="Kelly S."/>
            <person name="Ivens A."/>
            <person name="Mott A."/>
            <person name="O'Neill E."/>
            <person name="Emms D."/>
            <person name="Macleod O."/>
            <person name="Voorheis P."/>
            <person name="Matthews J."/>
            <person name="Matthews K."/>
            <person name="Carrington M."/>
        </authorList>
    </citation>
    <scope>NUCLEOTIDE SEQUENCE [LARGE SCALE GENOMIC DNA]</scope>
    <source>
        <strain evidence="2">Edinburgh</strain>
    </source>
</reference>
<dbReference type="AlphaFoldDB" id="A0A1X0NQ80"/>
<evidence type="ECO:0000313" key="3">
    <source>
        <dbReference type="Proteomes" id="UP000192257"/>
    </source>
</evidence>
<comment type="caution">
    <text evidence="2">The sequence shown here is derived from an EMBL/GenBank/DDBJ whole genome shotgun (WGS) entry which is preliminary data.</text>
</comment>
<dbReference type="EMBL" id="NBCO01000029">
    <property type="protein sequence ID" value="ORC86290.1"/>
    <property type="molecule type" value="Genomic_DNA"/>
</dbReference>
<dbReference type="GeneID" id="39988109"/>
<feature type="compositionally biased region" description="Polar residues" evidence="1">
    <location>
        <begin position="68"/>
        <end position="89"/>
    </location>
</feature>
<organism evidence="2 3">
    <name type="scientific">Trypanosoma theileri</name>
    <dbReference type="NCBI Taxonomy" id="67003"/>
    <lineage>
        <taxon>Eukaryota</taxon>
        <taxon>Discoba</taxon>
        <taxon>Euglenozoa</taxon>
        <taxon>Kinetoplastea</taxon>
        <taxon>Metakinetoplastina</taxon>
        <taxon>Trypanosomatida</taxon>
        <taxon>Trypanosomatidae</taxon>
        <taxon>Trypanosoma</taxon>
    </lineage>
</organism>
<protein>
    <submittedName>
        <fullName evidence="2">Uncharacterized protein</fullName>
    </submittedName>
</protein>
<dbReference type="OrthoDB" id="273475at2759"/>
<dbReference type="Proteomes" id="UP000192257">
    <property type="component" value="Unassembled WGS sequence"/>
</dbReference>
<evidence type="ECO:0000313" key="2">
    <source>
        <dbReference type="EMBL" id="ORC86290.1"/>
    </source>
</evidence>
<gene>
    <name evidence="2" type="ORF">TM35_000291720</name>
</gene>
<accession>A0A1X0NQ80</accession>
<dbReference type="VEuPathDB" id="TriTrypDB:TM35_000291720"/>
<evidence type="ECO:0000256" key="1">
    <source>
        <dbReference type="SAM" id="MobiDB-lite"/>
    </source>
</evidence>
<proteinExistence type="predicted"/>